<dbReference type="GO" id="GO:0008270">
    <property type="term" value="F:zinc ion binding"/>
    <property type="evidence" value="ECO:0007669"/>
    <property type="project" value="UniProtKB-KW"/>
</dbReference>
<keyword evidence="4" id="KW-0479">Metal-binding</keyword>
<dbReference type="PANTHER" id="PTHR16515:SF66">
    <property type="entry name" value="C2H2-TYPE DOMAIN-CONTAINING PROTEIN"/>
    <property type="match status" value="1"/>
</dbReference>
<feature type="region of interest" description="Disordered" evidence="13">
    <location>
        <begin position="302"/>
        <end position="344"/>
    </location>
</feature>
<evidence type="ECO:0000256" key="3">
    <source>
        <dbReference type="ARBA" id="ARBA00006991"/>
    </source>
</evidence>
<dbReference type="FunFam" id="3.30.160.60:FF:000634">
    <property type="entry name" value="Zinc finger X-chromosomal protein"/>
    <property type="match status" value="1"/>
</dbReference>
<dbReference type="SMART" id="SM00355">
    <property type="entry name" value="ZnF_C2H2"/>
    <property type="match status" value="8"/>
</dbReference>
<dbReference type="AlphaFoldDB" id="A0AAJ7FPH3"/>
<sequence>MDPILRDITKTDNPWTRTTRMVGFYQTEIISGREATSMPLSTTVPECLDPMNSVKNLVCSPDLSVFGTPSADTLSPINDEKIYQCLLCHKSFDQKSAYQSHLRSHGKEGEDPYRCNICSKTFAVPARLTRHYRTHTGEKPYQCEYCNKSFSVKENLSVHRRIHTKERPYKCDVCERAFEHSGKLHRHMRIHTGERPHKCSVCAKTFIQSGQLVIHMRTHTGEKPYVCKACGKGFTCSKQLKVHTRTHTGEKPYTCDICGKSFGYNHVLKLHQVAHYGEKVYKCTLCHETFNSKKTMEMHIKTHSDSASSSPRDSPIEPMIEISQGGSSTLSNASNSSDKENNKTDEVGAVNDAAAVAAAHAYIQPRDFSYYLYSRDGQYTQPVNSVGVNPALLAAAAAAAAAEERIFQSSPSTLSVTSSSGGSCQSQGGSTPDSHVFLYPDVATNYNPYGLQSELSNNECSLLNLPGNDARRRVEAALEAVEEERQREYGVIKVDRQPILTPPSSNPVSPAPSPDPLDLAIPVRETLILPPRKRSKMILESMESERTELASQRQNSVIQFAKAS</sequence>
<name>A0AAJ7FPH3_CEPCN</name>
<evidence type="ECO:0000256" key="9">
    <source>
        <dbReference type="ARBA" id="ARBA00023125"/>
    </source>
</evidence>
<evidence type="ECO:0000256" key="13">
    <source>
        <dbReference type="SAM" id="MobiDB-lite"/>
    </source>
</evidence>
<evidence type="ECO:0000313" key="16">
    <source>
        <dbReference type="RefSeq" id="XP_015601827.1"/>
    </source>
</evidence>
<feature type="domain" description="C2H2-type" evidence="14">
    <location>
        <begin position="225"/>
        <end position="252"/>
    </location>
</feature>
<dbReference type="GeneID" id="107270904"/>
<evidence type="ECO:0000256" key="7">
    <source>
        <dbReference type="ARBA" id="ARBA00022833"/>
    </source>
</evidence>
<proteinExistence type="inferred from homology"/>
<evidence type="ECO:0000256" key="11">
    <source>
        <dbReference type="ARBA" id="ARBA00023242"/>
    </source>
</evidence>
<dbReference type="InterPro" id="IPR036236">
    <property type="entry name" value="Znf_C2H2_sf"/>
</dbReference>
<comment type="similarity">
    <text evidence="3">Belongs to the krueppel C2H2-type zinc-finger protein family.</text>
</comment>
<dbReference type="GO" id="GO:0006355">
    <property type="term" value="P:regulation of DNA-templated transcription"/>
    <property type="evidence" value="ECO:0007669"/>
    <property type="project" value="UniProtKB-ARBA"/>
</dbReference>
<feature type="region of interest" description="Disordered" evidence="13">
    <location>
        <begin position="497"/>
        <end position="517"/>
    </location>
</feature>
<dbReference type="SUPFAM" id="SSF57667">
    <property type="entry name" value="beta-beta-alpha zinc fingers"/>
    <property type="match status" value="5"/>
</dbReference>
<dbReference type="RefSeq" id="XP_015601827.1">
    <property type="nucleotide sequence ID" value="XM_015746341.2"/>
</dbReference>
<keyword evidence="5" id="KW-0677">Repeat</keyword>
<evidence type="ECO:0000256" key="6">
    <source>
        <dbReference type="ARBA" id="ARBA00022771"/>
    </source>
</evidence>
<feature type="domain" description="C2H2-type" evidence="14">
    <location>
        <begin position="169"/>
        <end position="196"/>
    </location>
</feature>
<dbReference type="GO" id="GO:0003677">
    <property type="term" value="F:DNA binding"/>
    <property type="evidence" value="ECO:0007669"/>
    <property type="project" value="UniProtKB-KW"/>
</dbReference>
<dbReference type="KEGG" id="ccin:107270904"/>
<feature type="domain" description="C2H2-type" evidence="14">
    <location>
        <begin position="83"/>
        <end position="110"/>
    </location>
</feature>
<dbReference type="PROSITE" id="PS50157">
    <property type="entry name" value="ZINC_FINGER_C2H2_2"/>
    <property type="match status" value="8"/>
</dbReference>
<keyword evidence="8" id="KW-0805">Transcription regulation</keyword>
<evidence type="ECO:0000256" key="4">
    <source>
        <dbReference type="ARBA" id="ARBA00022723"/>
    </source>
</evidence>
<dbReference type="InterPro" id="IPR013087">
    <property type="entry name" value="Znf_C2H2_type"/>
</dbReference>
<dbReference type="GO" id="GO:0005634">
    <property type="term" value="C:nucleus"/>
    <property type="evidence" value="ECO:0007669"/>
    <property type="project" value="UniProtKB-SubCell"/>
</dbReference>
<organism evidence="15 16">
    <name type="scientific">Cephus cinctus</name>
    <name type="common">Wheat stem sawfly</name>
    <dbReference type="NCBI Taxonomy" id="211228"/>
    <lineage>
        <taxon>Eukaryota</taxon>
        <taxon>Metazoa</taxon>
        <taxon>Ecdysozoa</taxon>
        <taxon>Arthropoda</taxon>
        <taxon>Hexapoda</taxon>
        <taxon>Insecta</taxon>
        <taxon>Pterygota</taxon>
        <taxon>Neoptera</taxon>
        <taxon>Endopterygota</taxon>
        <taxon>Hymenoptera</taxon>
        <taxon>Cephoidea</taxon>
        <taxon>Cephidae</taxon>
        <taxon>Cephus</taxon>
    </lineage>
</organism>
<feature type="domain" description="C2H2-type" evidence="14">
    <location>
        <begin position="197"/>
        <end position="224"/>
    </location>
</feature>
<dbReference type="PANTHER" id="PTHR16515">
    <property type="entry name" value="PR DOMAIN ZINC FINGER PROTEIN"/>
    <property type="match status" value="1"/>
</dbReference>
<dbReference type="Pfam" id="PF00096">
    <property type="entry name" value="zf-C2H2"/>
    <property type="match status" value="6"/>
</dbReference>
<dbReference type="PROSITE" id="PS00028">
    <property type="entry name" value="ZINC_FINGER_C2H2_1"/>
    <property type="match status" value="8"/>
</dbReference>
<keyword evidence="11" id="KW-0539">Nucleus</keyword>
<dbReference type="FunFam" id="3.30.160.60:FF:000618">
    <property type="entry name" value="zinc finger protein 341 isoform X1"/>
    <property type="match status" value="1"/>
</dbReference>
<feature type="domain" description="C2H2-type" evidence="14">
    <location>
        <begin position="141"/>
        <end position="168"/>
    </location>
</feature>
<feature type="domain" description="C2H2-type" evidence="14">
    <location>
        <begin position="281"/>
        <end position="308"/>
    </location>
</feature>
<comment type="function">
    <text evidence="1">May be involved in transcriptional regulation.</text>
</comment>
<evidence type="ECO:0000256" key="10">
    <source>
        <dbReference type="ARBA" id="ARBA00023163"/>
    </source>
</evidence>
<dbReference type="Pfam" id="PF13912">
    <property type="entry name" value="zf-C2H2_6"/>
    <property type="match status" value="1"/>
</dbReference>
<feature type="domain" description="C2H2-type" evidence="14">
    <location>
        <begin position="253"/>
        <end position="280"/>
    </location>
</feature>
<evidence type="ECO:0000313" key="15">
    <source>
        <dbReference type="Proteomes" id="UP000694920"/>
    </source>
</evidence>
<keyword evidence="10" id="KW-0804">Transcription</keyword>
<evidence type="ECO:0000256" key="1">
    <source>
        <dbReference type="ARBA" id="ARBA00003767"/>
    </source>
</evidence>
<keyword evidence="6 12" id="KW-0863">Zinc-finger</keyword>
<dbReference type="Proteomes" id="UP000694920">
    <property type="component" value="Unplaced"/>
</dbReference>
<dbReference type="Gene3D" id="3.30.160.60">
    <property type="entry name" value="Classic Zinc Finger"/>
    <property type="match status" value="8"/>
</dbReference>
<feature type="compositionally biased region" description="Pro residues" evidence="13">
    <location>
        <begin position="500"/>
        <end position="515"/>
    </location>
</feature>
<dbReference type="FunFam" id="3.30.160.60:FF:001480">
    <property type="entry name" value="Si:cabz01071911.3"/>
    <property type="match status" value="1"/>
</dbReference>
<keyword evidence="15" id="KW-1185">Reference proteome</keyword>
<dbReference type="FunFam" id="3.30.160.60:FF:000624">
    <property type="entry name" value="zinc finger protein 697"/>
    <property type="match status" value="1"/>
</dbReference>
<gene>
    <name evidence="16" type="primary">LOC107270904</name>
</gene>
<evidence type="ECO:0000256" key="5">
    <source>
        <dbReference type="ARBA" id="ARBA00022737"/>
    </source>
</evidence>
<keyword evidence="7" id="KW-0862">Zinc</keyword>
<protein>
    <submittedName>
        <fullName evidence="16">Krueppel homolog 1 isoform X1</fullName>
    </submittedName>
</protein>
<evidence type="ECO:0000256" key="12">
    <source>
        <dbReference type="PROSITE-ProRule" id="PRU00042"/>
    </source>
</evidence>
<feature type="region of interest" description="Disordered" evidence="13">
    <location>
        <begin position="410"/>
        <end position="431"/>
    </location>
</feature>
<dbReference type="Pfam" id="PF12874">
    <property type="entry name" value="zf-met"/>
    <property type="match status" value="1"/>
</dbReference>
<dbReference type="FunFam" id="3.30.160.60:FF:000478">
    <property type="entry name" value="Zinc finger protein 133"/>
    <property type="match status" value="1"/>
</dbReference>
<feature type="compositionally biased region" description="Low complexity" evidence="13">
    <location>
        <begin position="327"/>
        <end position="336"/>
    </location>
</feature>
<evidence type="ECO:0000256" key="2">
    <source>
        <dbReference type="ARBA" id="ARBA00004123"/>
    </source>
</evidence>
<comment type="subcellular location">
    <subcellularLocation>
        <location evidence="2">Nucleus</location>
    </subcellularLocation>
</comment>
<feature type="domain" description="C2H2-type" evidence="14">
    <location>
        <begin position="113"/>
        <end position="140"/>
    </location>
</feature>
<keyword evidence="9" id="KW-0238">DNA-binding</keyword>
<reference evidence="16" key="1">
    <citation type="submission" date="2025-08" db="UniProtKB">
        <authorList>
            <consortium name="RefSeq"/>
        </authorList>
    </citation>
    <scope>IDENTIFICATION</scope>
</reference>
<accession>A0AAJ7FPH3</accession>
<evidence type="ECO:0000259" key="14">
    <source>
        <dbReference type="PROSITE" id="PS50157"/>
    </source>
</evidence>
<evidence type="ECO:0000256" key="8">
    <source>
        <dbReference type="ARBA" id="ARBA00023015"/>
    </source>
</evidence>
<dbReference type="InterPro" id="IPR050331">
    <property type="entry name" value="Zinc_finger"/>
</dbReference>
<dbReference type="FunFam" id="3.30.160.60:FF:001498">
    <property type="entry name" value="Zinc finger protein 404"/>
    <property type="match status" value="1"/>
</dbReference>